<dbReference type="Proteomes" id="UP000291469">
    <property type="component" value="Chromosome"/>
</dbReference>
<dbReference type="PANTHER" id="PTHR43194:SF2">
    <property type="entry name" value="PEROXISOMAL MEMBRANE PROTEIN LPX1"/>
    <property type="match status" value="1"/>
</dbReference>
<feature type="binding site" evidence="2">
    <location>
        <position position="95"/>
    </location>
    <ligand>
        <name>substrate</name>
    </ligand>
</feature>
<reference evidence="4 5" key="1">
    <citation type="submission" date="2019-01" db="EMBL/GenBank/DDBJ databases">
        <title>Egibacter rhizosphaerae EGI 80759T.</title>
        <authorList>
            <person name="Chen D.-D."/>
            <person name="Tian Y."/>
            <person name="Jiao J.-Y."/>
            <person name="Zhang X.-T."/>
            <person name="Zhang Y.-G."/>
            <person name="Zhang Y."/>
            <person name="Xiao M."/>
            <person name="Shu W.-S."/>
            <person name="Li W.-J."/>
        </authorList>
    </citation>
    <scope>NUCLEOTIDE SEQUENCE [LARGE SCALE GENOMIC DNA]</scope>
    <source>
        <strain evidence="4 5">EGI 80759</strain>
    </source>
</reference>
<dbReference type="Pfam" id="PF12146">
    <property type="entry name" value="Hydrolase_4"/>
    <property type="match status" value="1"/>
</dbReference>
<dbReference type="GO" id="GO:0052689">
    <property type="term" value="F:carboxylic ester hydrolase activity"/>
    <property type="evidence" value="ECO:0007669"/>
    <property type="project" value="InterPro"/>
</dbReference>
<accession>A0A411YJN4</accession>
<dbReference type="PIRSF" id="PIRSF017388">
    <property type="entry name" value="Esterase_lipase"/>
    <property type="match status" value="1"/>
</dbReference>
<sequence>MGQVIPGAESWSAGGGEHGALVLHGFVGNPVSVRPLAEALADAGFAVELPRLPGHGTTAAELNRTRWTDWAREASAALDLLAARTTRRVVVGQSMGGALALHLAGARPDLVHGIAVINPFLSMADRRLAVLPVLKRLVPSLQFGVGDDIAKSGVSEYAYPRVPLRALDSVRELHRQLDLARVAQPILVLTSARDNTVDTADSQRVLDGVGSVDREQVVLQDSYHVATLDHDADLINARVTDFAKRVCDG</sequence>
<dbReference type="AlphaFoldDB" id="A0A411YJN4"/>
<dbReference type="SUPFAM" id="SSF53474">
    <property type="entry name" value="alpha/beta-Hydrolases"/>
    <property type="match status" value="1"/>
</dbReference>
<protein>
    <submittedName>
        <fullName evidence="4">Alpha/beta fold hydrolase</fullName>
    </submittedName>
</protein>
<dbReference type="EMBL" id="CP036402">
    <property type="protein sequence ID" value="QBI21376.1"/>
    <property type="molecule type" value="Genomic_DNA"/>
</dbReference>
<keyword evidence="5" id="KW-1185">Reference proteome</keyword>
<dbReference type="InterPro" id="IPR029058">
    <property type="entry name" value="AB_hydrolase_fold"/>
</dbReference>
<evidence type="ECO:0000256" key="1">
    <source>
        <dbReference type="PIRSR" id="PIRSR017388-1"/>
    </source>
</evidence>
<evidence type="ECO:0000259" key="3">
    <source>
        <dbReference type="Pfam" id="PF12146"/>
    </source>
</evidence>
<feature type="active site" description="Nucleophile" evidence="1">
    <location>
        <position position="94"/>
    </location>
</feature>
<feature type="active site" description="Charge relay system" evidence="1">
    <location>
        <position position="224"/>
    </location>
</feature>
<dbReference type="PANTHER" id="PTHR43194">
    <property type="entry name" value="HYDROLASE ALPHA/BETA FOLD FAMILY"/>
    <property type="match status" value="1"/>
</dbReference>
<organism evidence="4 5">
    <name type="scientific">Egibacter rhizosphaerae</name>
    <dbReference type="NCBI Taxonomy" id="1670831"/>
    <lineage>
        <taxon>Bacteria</taxon>
        <taxon>Bacillati</taxon>
        <taxon>Actinomycetota</taxon>
        <taxon>Nitriliruptoria</taxon>
        <taxon>Egibacterales</taxon>
        <taxon>Egibacteraceae</taxon>
        <taxon>Egibacter</taxon>
    </lineage>
</organism>
<dbReference type="KEGG" id="erz:ER308_18595"/>
<name>A0A411YJN4_9ACTN</name>
<dbReference type="InterPro" id="IPR022742">
    <property type="entry name" value="Hydrolase_4"/>
</dbReference>
<evidence type="ECO:0000313" key="4">
    <source>
        <dbReference type="EMBL" id="QBI21376.1"/>
    </source>
</evidence>
<dbReference type="InterPro" id="IPR012354">
    <property type="entry name" value="Esterase_lipase"/>
</dbReference>
<dbReference type="InterPro" id="IPR050228">
    <property type="entry name" value="Carboxylesterase_BioH"/>
</dbReference>
<feature type="domain" description="Serine aminopeptidase S33" evidence="3">
    <location>
        <begin position="21"/>
        <end position="229"/>
    </location>
</feature>
<keyword evidence="4" id="KW-0378">Hydrolase</keyword>
<feature type="binding site" evidence="2">
    <location>
        <position position="26"/>
    </location>
    <ligand>
        <name>substrate</name>
    </ligand>
</feature>
<dbReference type="Gene3D" id="3.40.50.1820">
    <property type="entry name" value="alpha/beta hydrolase"/>
    <property type="match status" value="1"/>
</dbReference>
<proteinExistence type="predicted"/>
<dbReference type="RefSeq" id="WP_131156369.1">
    <property type="nucleotide sequence ID" value="NZ_CP036402.1"/>
</dbReference>
<evidence type="ECO:0000313" key="5">
    <source>
        <dbReference type="Proteomes" id="UP000291469"/>
    </source>
</evidence>
<gene>
    <name evidence="4" type="ORF">ER308_18595</name>
</gene>
<feature type="active site" description="Charge relay system" evidence="1">
    <location>
        <position position="194"/>
    </location>
</feature>
<evidence type="ECO:0000256" key="2">
    <source>
        <dbReference type="PIRSR" id="PIRSR017388-2"/>
    </source>
</evidence>
<dbReference type="OrthoDB" id="9786110at2"/>